<keyword evidence="2" id="KW-1185">Reference proteome</keyword>
<dbReference type="InterPro" id="IPR011043">
    <property type="entry name" value="Gal_Oxase/kelch_b-propeller"/>
</dbReference>
<dbReference type="OrthoDB" id="10251809at2759"/>
<dbReference type="Gene3D" id="2.120.10.80">
    <property type="entry name" value="Kelch-type beta propeller"/>
    <property type="match status" value="1"/>
</dbReference>
<accession>A0A6A6RKK0</accession>
<protein>
    <recommendedName>
        <fullName evidence="3">Galactose oxidase</fullName>
    </recommendedName>
</protein>
<sequence length="412" mass="44934">MYGGQSWVKNGTENLYQIVNHYLRIADFTQPLNLSDPTLLTYKDIPTSITIFQDGAFWASQTSNKLYIVGGLVSDEAWITRQGDFVNVVPSFYKGSSVFSYDIDADNWSSEQALQSSTSEPTSTPVYIGITEEQVHGNGNLLTFNETDFRWSNVTTDNKLTTTGTEGGQFVYLPGTESSSGGIGILIGGMHRDTGRMESLRKVLIYHSSTSTWYSQITTSTAPNSSFPSGRWYFCAIATSAPDNSSHNLYIYGGELQTAATYANADIWILSIPSFRCIKVDIKSLSSKAMGCTSLAGGRYLLTYGGVEAGFGKEGDTDNCHMQNYGLRLFDLENLVWTESYEGALQGNMSRVPKIVHQAIGGNEMGSATATAPSEGFETPSLATLFQKADTTGKQNLVPQEMYAGQTSCGRK</sequence>
<dbReference type="InterPro" id="IPR015915">
    <property type="entry name" value="Kelch-typ_b-propeller"/>
</dbReference>
<reference evidence="1" key="1">
    <citation type="journal article" date="2020" name="Stud. Mycol.">
        <title>101 Dothideomycetes genomes: a test case for predicting lifestyles and emergence of pathogens.</title>
        <authorList>
            <person name="Haridas S."/>
            <person name="Albert R."/>
            <person name="Binder M."/>
            <person name="Bloem J."/>
            <person name="Labutti K."/>
            <person name="Salamov A."/>
            <person name="Andreopoulos B."/>
            <person name="Baker S."/>
            <person name="Barry K."/>
            <person name="Bills G."/>
            <person name="Bluhm B."/>
            <person name="Cannon C."/>
            <person name="Castanera R."/>
            <person name="Culley D."/>
            <person name="Daum C."/>
            <person name="Ezra D."/>
            <person name="Gonzalez J."/>
            <person name="Henrissat B."/>
            <person name="Kuo A."/>
            <person name="Liang C."/>
            <person name="Lipzen A."/>
            <person name="Lutzoni F."/>
            <person name="Magnuson J."/>
            <person name="Mondo S."/>
            <person name="Nolan M."/>
            <person name="Ohm R."/>
            <person name="Pangilinan J."/>
            <person name="Park H.-J."/>
            <person name="Ramirez L."/>
            <person name="Alfaro M."/>
            <person name="Sun H."/>
            <person name="Tritt A."/>
            <person name="Yoshinaga Y."/>
            <person name="Zwiers L.-H."/>
            <person name="Turgeon B."/>
            <person name="Goodwin S."/>
            <person name="Spatafora J."/>
            <person name="Crous P."/>
            <person name="Grigoriev I."/>
        </authorList>
    </citation>
    <scope>NUCLEOTIDE SEQUENCE</scope>
    <source>
        <strain evidence="1">CBS 473.64</strain>
    </source>
</reference>
<evidence type="ECO:0008006" key="3">
    <source>
        <dbReference type="Google" id="ProtNLM"/>
    </source>
</evidence>
<gene>
    <name evidence="1" type="ORF">P280DRAFT_484220</name>
</gene>
<dbReference type="AlphaFoldDB" id="A0A6A6RKK0"/>
<evidence type="ECO:0000313" key="1">
    <source>
        <dbReference type="EMBL" id="KAF2635842.1"/>
    </source>
</evidence>
<dbReference type="EMBL" id="MU006802">
    <property type="protein sequence ID" value="KAF2635842.1"/>
    <property type="molecule type" value="Genomic_DNA"/>
</dbReference>
<organism evidence="1 2">
    <name type="scientific">Massarina eburnea CBS 473.64</name>
    <dbReference type="NCBI Taxonomy" id="1395130"/>
    <lineage>
        <taxon>Eukaryota</taxon>
        <taxon>Fungi</taxon>
        <taxon>Dikarya</taxon>
        <taxon>Ascomycota</taxon>
        <taxon>Pezizomycotina</taxon>
        <taxon>Dothideomycetes</taxon>
        <taxon>Pleosporomycetidae</taxon>
        <taxon>Pleosporales</taxon>
        <taxon>Massarineae</taxon>
        <taxon>Massarinaceae</taxon>
        <taxon>Massarina</taxon>
    </lineage>
</organism>
<proteinExistence type="predicted"/>
<evidence type="ECO:0000313" key="2">
    <source>
        <dbReference type="Proteomes" id="UP000799753"/>
    </source>
</evidence>
<dbReference type="Proteomes" id="UP000799753">
    <property type="component" value="Unassembled WGS sequence"/>
</dbReference>
<name>A0A6A6RKK0_9PLEO</name>
<dbReference type="SUPFAM" id="SSF50965">
    <property type="entry name" value="Galactose oxidase, central domain"/>
    <property type="match status" value="1"/>
</dbReference>